<protein>
    <recommendedName>
        <fullName evidence="9">Bifunctional folate synthesis protein</fullName>
    </recommendedName>
    <domain>
        <recommendedName>
            <fullName evidence="9">Dihydroneopterin aldolase</fullName>
            <shortName evidence="9">DHNA</shortName>
            <ecNumber evidence="9">4.1.2.25</ecNumber>
        </recommendedName>
        <alternativeName>
            <fullName evidence="9">7,8-dihydroneopterin aldolase</fullName>
        </alternativeName>
    </domain>
    <domain>
        <recommendedName>
            <fullName evidence="9">2-amino-4-hydroxy-6-hydroxymethyldihydropteridine pyrophosphokinase</fullName>
            <ecNumber evidence="9">2.7.6.3</ecNumber>
        </recommendedName>
        <alternativeName>
            <fullName evidence="9">6-hydroxymethyl-7,8-dihydropterin pyrophosphokinase</fullName>
            <shortName evidence="9">PPPK</shortName>
        </alternativeName>
        <alternativeName>
            <fullName evidence="9">7,8-dihydro-6-hydroxymethylpterin pyrophosphokinase</fullName>
            <shortName evidence="9">HPPK</shortName>
        </alternativeName>
    </domain>
</protein>
<dbReference type="GO" id="GO:0046656">
    <property type="term" value="P:folic acid biosynthetic process"/>
    <property type="evidence" value="ECO:0007669"/>
    <property type="project" value="UniProtKB-UniRule"/>
</dbReference>
<dbReference type="GO" id="GO:0016301">
    <property type="term" value="F:kinase activity"/>
    <property type="evidence" value="ECO:0007669"/>
    <property type="project" value="UniProtKB-KW"/>
</dbReference>
<dbReference type="PROSITE" id="PS00794">
    <property type="entry name" value="HPPK"/>
    <property type="match status" value="1"/>
</dbReference>
<dbReference type="EC" id="2.7.6.3" evidence="9"/>
<accession>A0A415E301</accession>
<dbReference type="SUPFAM" id="SSF55620">
    <property type="entry name" value="Tetrahydrobiopterin biosynthesis enzymes-like"/>
    <property type="match status" value="1"/>
</dbReference>
<dbReference type="InterPro" id="IPR035907">
    <property type="entry name" value="Hppk_sf"/>
</dbReference>
<dbReference type="UniPathway" id="UPA00077">
    <property type="reaction ID" value="UER00154"/>
</dbReference>
<name>A0A415E301_9FIRM</name>
<dbReference type="InterPro" id="IPR043133">
    <property type="entry name" value="GTP-CH-I_C/QueF"/>
</dbReference>
<evidence type="ECO:0000256" key="7">
    <source>
        <dbReference type="ARBA" id="ARBA00022840"/>
    </source>
</evidence>
<proteinExistence type="inferred from homology"/>
<comment type="caution">
    <text evidence="11">The sequence shown here is derived from an EMBL/GenBank/DDBJ whole genome shotgun (WGS) entry which is preliminary data.</text>
</comment>
<evidence type="ECO:0000313" key="12">
    <source>
        <dbReference type="Proteomes" id="UP000284841"/>
    </source>
</evidence>
<dbReference type="PANTHER" id="PTHR43071">
    <property type="entry name" value="2-AMINO-4-HYDROXY-6-HYDROXYMETHYLDIHYDROPTERIDINE PYROPHOSPHOKINASE"/>
    <property type="match status" value="1"/>
</dbReference>
<evidence type="ECO:0000313" key="11">
    <source>
        <dbReference type="EMBL" id="RHJ88027.1"/>
    </source>
</evidence>
<evidence type="ECO:0000256" key="9">
    <source>
        <dbReference type="RuleBase" id="RU362079"/>
    </source>
</evidence>
<dbReference type="GO" id="GO:0005524">
    <property type="term" value="F:ATP binding"/>
    <property type="evidence" value="ECO:0007669"/>
    <property type="project" value="UniProtKB-KW"/>
</dbReference>
<evidence type="ECO:0000256" key="1">
    <source>
        <dbReference type="ARBA" id="ARBA00000198"/>
    </source>
</evidence>
<comment type="catalytic activity">
    <reaction evidence="1">
        <text>6-hydroxymethyl-7,8-dihydropterin + ATP = (7,8-dihydropterin-6-yl)methyl diphosphate + AMP + H(+)</text>
        <dbReference type="Rhea" id="RHEA:11412"/>
        <dbReference type="ChEBI" id="CHEBI:15378"/>
        <dbReference type="ChEBI" id="CHEBI:30616"/>
        <dbReference type="ChEBI" id="CHEBI:44841"/>
        <dbReference type="ChEBI" id="CHEBI:72950"/>
        <dbReference type="ChEBI" id="CHEBI:456215"/>
        <dbReference type="EC" id="2.7.6.3"/>
    </reaction>
</comment>
<comment type="function">
    <text evidence="9">Catalyzes the conversion of 7,8-dihydroneopterin to 6-hydroxymethyl-7,8-dihydropterin.</text>
</comment>
<dbReference type="OrthoDB" id="9808041at2"/>
<dbReference type="CDD" id="cd00483">
    <property type="entry name" value="HPPK"/>
    <property type="match status" value="1"/>
</dbReference>
<keyword evidence="4 11" id="KW-0808">Transferase</keyword>
<dbReference type="AlphaFoldDB" id="A0A415E301"/>
<feature type="domain" description="7,8-dihydro-6-hydroxymethylpterin-pyrophosphokinase" evidence="10">
    <location>
        <begin position="209"/>
        <end position="220"/>
    </location>
</feature>
<dbReference type="SUPFAM" id="SSF55083">
    <property type="entry name" value="6-hydroxymethyl-7,8-dihydropterin pyrophosphokinase, HPPK"/>
    <property type="match status" value="1"/>
</dbReference>
<evidence type="ECO:0000256" key="8">
    <source>
        <dbReference type="ARBA" id="ARBA00022909"/>
    </source>
</evidence>
<dbReference type="NCBIfam" id="TIGR00525">
    <property type="entry name" value="folB"/>
    <property type="match status" value="1"/>
</dbReference>
<dbReference type="InterPro" id="IPR000550">
    <property type="entry name" value="Hppk"/>
</dbReference>
<dbReference type="Pfam" id="PF02152">
    <property type="entry name" value="FolB"/>
    <property type="match status" value="1"/>
</dbReference>
<keyword evidence="12" id="KW-1185">Reference proteome</keyword>
<keyword evidence="7" id="KW-0067">ATP-binding</keyword>
<dbReference type="EC" id="4.1.2.25" evidence="9"/>
<dbReference type="Proteomes" id="UP000284841">
    <property type="component" value="Unassembled WGS sequence"/>
</dbReference>
<evidence type="ECO:0000256" key="5">
    <source>
        <dbReference type="ARBA" id="ARBA00022741"/>
    </source>
</evidence>
<evidence type="ECO:0000256" key="3">
    <source>
        <dbReference type="ARBA" id="ARBA00009640"/>
    </source>
</evidence>
<dbReference type="EMBL" id="QRMS01000002">
    <property type="protein sequence ID" value="RHJ88027.1"/>
    <property type="molecule type" value="Genomic_DNA"/>
</dbReference>
<evidence type="ECO:0000256" key="6">
    <source>
        <dbReference type="ARBA" id="ARBA00022777"/>
    </source>
</evidence>
<dbReference type="InterPro" id="IPR006157">
    <property type="entry name" value="FolB_dom"/>
</dbReference>
<evidence type="ECO:0000256" key="2">
    <source>
        <dbReference type="ARBA" id="ARBA00005051"/>
    </source>
</evidence>
<keyword evidence="6 11" id="KW-0418">Kinase</keyword>
<reference evidence="11 12" key="1">
    <citation type="submission" date="2018-08" db="EMBL/GenBank/DDBJ databases">
        <title>A genome reference for cultivated species of the human gut microbiota.</title>
        <authorList>
            <person name="Zou Y."/>
            <person name="Xue W."/>
            <person name="Luo G."/>
        </authorList>
    </citation>
    <scope>NUCLEOTIDE SEQUENCE [LARGE SCALE GENOMIC DNA]</scope>
    <source>
        <strain evidence="11 12">AM07-24</strain>
    </source>
</reference>
<dbReference type="Pfam" id="PF01288">
    <property type="entry name" value="HPPK"/>
    <property type="match status" value="1"/>
</dbReference>
<dbReference type="SMART" id="SM00905">
    <property type="entry name" value="FolB"/>
    <property type="match status" value="1"/>
</dbReference>
<dbReference type="GO" id="GO:0046654">
    <property type="term" value="P:tetrahydrofolate biosynthetic process"/>
    <property type="evidence" value="ECO:0007669"/>
    <property type="project" value="UniProtKB-UniRule"/>
</dbReference>
<dbReference type="GO" id="GO:0004150">
    <property type="term" value="F:dihydroneopterin aldolase activity"/>
    <property type="evidence" value="ECO:0007669"/>
    <property type="project" value="UniProtKB-UniRule"/>
</dbReference>
<dbReference type="STRING" id="1776384.GCA_900086585_03587"/>
<dbReference type="GO" id="GO:0003848">
    <property type="term" value="F:2-amino-4-hydroxy-6-hydroxymethyldihydropteridine diphosphokinase activity"/>
    <property type="evidence" value="ECO:0007669"/>
    <property type="project" value="UniProtKB-EC"/>
</dbReference>
<dbReference type="Gene3D" id="3.30.1130.10">
    <property type="match status" value="1"/>
</dbReference>
<evidence type="ECO:0000259" key="10">
    <source>
        <dbReference type="PROSITE" id="PS00794"/>
    </source>
</evidence>
<dbReference type="PANTHER" id="PTHR43071:SF1">
    <property type="entry name" value="2-AMINO-4-HYDROXY-6-HYDROXYMETHYLDIHYDROPTERIDINE PYROPHOSPHOKINASE"/>
    <property type="match status" value="1"/>
</dbReference>
<dbReference type="CDD" id="cd00534">
    <property type="entry name" value="DHNA_DHNTPE"/>
    <property type="match status" value="1"/>
</dbReference>
<comment type="catalytic activity">
    <reaction evidence="9">
        <text>7,8-dihydroneopterin = 6-hydroxymethyl-7,8-dihydropterin + glycolaldehyde</text>
        <dbReference type="Rhea" id="RHEA:10540"/>
        <dbReference type="ChEBI" id="CHEBI:17001"/>
        <dbReference type="ChEBI" id="CHEBI:17071"/>
        <dbReference type="ChEBI" id="CHEBI:44841"/>
        <dbReference type="EC" id="4.1.2.25"/>
    </reaction>
</comment>
<keyword evidence="9" id="KW-0456">Lyase</keyword>
<dbReference type="NCBIfam" id="TIGR00526">
    <property type="entry name" value="folB_dom"/>
    <property type="match status" value="1"/>
</dbReference>
<dbReference type="NCBIfam" id="TIGR01498">
    <property type="entry name" value="folK"/>
    <property type="match status" value="1"/>
</dbReference>
<organism evidence="11 12">
    <name type="scientific">Emergencia timonensis</name>
    <dbReference type="NCBI Taxonomy" id="1776384"/>
    <lineage>
        <taxon>Bacteria</taxon>
        <taxon>Bacillati</taxon>
        <taxon>Bacillota</taxon>
        <taxon>Clostridia</taxon>
        <taxon>Peptostreptococcales</taxon>
        <taxon>Anaerovoracaceae</taxon>
        <taxon>Emergencia</taxon>
    </lineage>
</organism>
<sequence length="278" mass="31837">MKKYDEIHIENLQVFANHGVFPEENKLGQKFLVSAVLYVDTRAAGLQDDLTLSTHYGEVSQFMTSFLQEHTYQLIEAAAEHLTEELLLTFPLLQGISVELKKPWAPVGLPLDTVSVKIERFWHRAYIALGSNLGDKKAYLDMAVESLGEFRGCRVEQVSDYLITAPYGGVEQDDFLNGCLCLRTLLTPEELLSVLHEIEEKAHRKREVRWGPRTLDLDILLYDDLVYDSENLTIPHIEMHLRDFVLEPLSQIAPWVRHPGLGKTVRELAEDLKQKQKK</sequence>
<keyword evidence="8 9" id="KW-0289">Folate biosynthesis</keyword>
<comment type="similarity">
    <text evidence="3">In the N-terminal section; belongs to the DHNA family.</text>
</comment>
<evidence type="ECO:0000256" key="4">
    <source>
        <dbReference type="ARBA" id="ARBA00022679"/>
    </source>
</evidence>
<dbReference type="RefSeq" id="WP_118334498.1">
    <property type="nucleotide sequence ID" value="NZ_AP025567.1"/>
</dbReference>
<keyword evidence="5" id="KW-0547">Nucleotide-binding</keyword>
<comment type="similarity">
    <text evidence="9">Belongs to the DHNA family.</text>
</comment>
<comment type="pathway">
    <text evidence="2">Cofactor biosynthesis; tetrahydrofolate biosynthesis; 2-amino-4-hydroxy-6-hydroxymethyl-7,8-dihydropteridine diphosphate from 7,8-dihydroneopterin triphosphate: step 4/4.</text>
</comment>
<comment type="pathway">
    <text evidence="9">Cofactor biosynthesis; tetrahydrofolate biosynthesis; 2-amino-4-hydroxy-6-hydroxymethyl-7,8-dihydropteridine diphosphate from 7,8-dihydroneopterin triphosphate: step 3/4.</text>
</comment>
<dbReference type="Gene3D" id="3.30.70.560">
    <property type="entry name" value="7,8-Dihydro-6-hydroxymethylpterin-pyrophosphokinase HPPK"/>
    <property type="match status" value="1"/>
</dbReference>
<gene>
    <name evidence="11" type="primary">folK</name>
    <name evidence="11" type="ORF">DW099_06305</name>
</gene>
<dbReference type="InterPro" id="IPR006156">
    <property type="entry name" value="Dihydroneopterin_aldolase"/>
</dbReference>